<keyword evidence="6 9" id="KW-0521">NADP</keyword>
<dbReference type="Pfam" id="PF20143">
    <property type="entry name" value="NAD_kinase_C"/>
    <property type="match status" value="1"/>
</dbReference>
<feature type="binding site" evidence="9">
    <location>
        <begin position="193"/>
        <end position="198"/>
    </location>
    <ligand>
        <name>NAD(+)</name>
        <dbReference type="ChEBI" id="CHEBI:57540"/>
    </ligand>
</feature>
<evidence type="ECO:0000256" key="6">
    <source>
        <dbReference type="ARBA" id="ARBA00022857"/>
    </source>
</evidence>
<dbReference type="Gene3D" id="3.40.50.10330">
    <property type="entry name" value="Probable inorganic polyphosphate/atp-NAD kinase, domain 1"/>
    <property type="match status" value="1"/>
</dbReference>
<keyword evidence="11" id="KW-1185">Reference proteome</keyword>
<evidence type="ECO:0000313" key="11">
    <source>
        <dbReference type="Proteomes" id="UP000219688"/>
    </source>
</evidence>
<dbReference type="GO" id="GO:0005737">
    <property type="term" value="C:cytoplasm"/>
    <property type="evidence" value="ECO:0007669"/>
    <property type="project" value="UniProtKB-SubCell"/>
</dbReference>
<feature type="binding site" evidence="9">
    <location>
        <position position="182"/>
    </location>
    <ligand>
        <name>NAD(+)</name>
        <dbReference type="ChEBI" id="CHEBI:57540"/>
    </ligand>
</feature>
<evidence type="ECO:0000256" key="7">
    <source>
        <dbReference type="ARBA" id="ARBA00023027"/>
    </source>
</evidence>
<dbReference type="GO" id="GO:0003951">
    <property type="term" value="F:NAD+ kinase activity"/>
    <property type="evidence" value="ECO:0007669"/>
    <property type="project" value="UniProtKB-UniRule"/>
</dbReference>
<evidence type="ECO:0000256" key="3">
    <source>
        <dbReference type="ARBA" id="ARBA00022741"/>
    </source>
</evidence>
<dbReference type="GO" id="GO:0051287">
    <property type="term" value="F:NAD binding"/>
    <property type="evidence" value="ECO:0007669"/>
    <property type="project" value="UniProtKB-ARBA"/>
</dbReference>
<keyword evidence="4 9" id="KW-0418">Kinase</keyword>
<dbReference type="FunFam" id="2.60.200.30:FF:000007">
    <property type="entry name" value="NAD kinase"/>
    <property type="match status" value="1"/>
</dbReference>
<feature type="binding site" evidence="9">
    <location>
        <position position="83"/>
    </location>
    <ligand>
        <name>NAD(+)</name>
        <dbReference type="ChEBI" id="CHEBI:57540"/>
    </ligand>
</feature>
<feature type="binding site" evidence="9">
    <location>
        <begin position="78"/>
        <end position="79"/>
    </location>
    <ligand>
        <name>NAD(+)</name>
        <dbReference type="ChEBI" id="CHEBI:57540"/>
    </ligand>
</feature>
<comment type="similarity">
    <text evidence="9">Belongs to the NAD kinase family.</text>
</comment>
<protein>
    <recommendedName>
        <fullName evidence="9">NAD kinase</fullName>
        <ecNumber evidence="9">2.7.1.23</ecNumber>
    </recommendedName>
    <alternativeName>
        <fullName evidence="9">ATP-dependent NAD kinase</fullName>
    </alternativeName>
</protein>
<reference evidence="11" key="1">
    <citation type="submission" date="2017-08" db="EMBL/GenBank/DDBJ databases">
        <authorList>
            <person name="Varghese N."/>
            <person name="Submissions S."/>
        </authorList>
    </citation>
    <scope>NUCLEOTIDE SEQUENCE [LARGE SCALE GENOMIC DNA]</scope>
    <source>
        <strain evidence="11">USBA17B2</strain>
    </source>
</reference>
<dbReference type="InterPro" id="IPR017437">
    <property type="entry name" value="ATP-NAD_kinase_PpnK-typ_C"/>
</dbReference>
<evidence type="ECO:0000256" key="2">
    <source>
        <dbReference type="ARBA" id="ARBA00022679"/>
    </source>
</evidence>
<feature type="active site" description="Proton acceptor" evidence="9">
    <location>
        <position position="78"/>
    </location>
</feature>
<dbReference type="GO" id="GO:0019674">
    <property type="term" value="P:NAD+ metabolic process"/>
    <property type="evidence" value="ECO:0007669"/>
    <property type="project" value="InterPro"/>
</dbReference>
<dbReference type="Pfam" id="PF01513">
    <property type="entry name" value="NAD_kinase"/>
    <property type="match status" value="1"/>
</dbReference>
<keyword evidence="3 9" id="KW-0547">Nucleotide-binding</keyword>
<comment type="cofactor">
    <cofactor evidence="9">
        <name>a divalent metal cation</name>
        <dbReference type="ChEBI" id="CHEBI:60240"/>
    </cofactor>
</comment>
<dbReference type="GO" id="GO:0005524">
    <property type="term" value="F:ATP binding"/>
    <property type="evidence" value="ECO:0007669"/>
    <property type="project" value="UniProtKB-KW"/>
</dbReference>
<evidence type="ECO:0000313" key="10">
    <source>
        <dbReference type="EMBL" id="SOC54670.1"/>
    </source>
</evidence>
<evidence type="ECO:0000256" key="9">
    <source>
        <dbReference type="HAMAP-Rule" id="MF_00361"/>
    </source>
</evidence>
<dbReference type="STRING" id="1122622.GCA_000421185_02227"/>
<comment type="function">
    <text evidence="9">Involved in the regulation of the intracellular balance of NAD and NADP, and is a key enzyme in the biosynthesis of NADP. Catalyzes specifically the phosphorylation on 2'-hydroxyl of the adenosine moiety of NAD to yield NADP.</text>
</comment>
<dbReference type="AlphaFoldDB" id="A0A285VKQ6"/>
<dbReference type="SUPFAM" id="SSF111331">
    <property type="entry name" value="NAD kinase/diacylglycerol kinase-like"/>
    <property type="match status" value="1"/>
</dbReference>
<accession>A0A285VKQ6</accession>
<organism evidence="10 11">
    <name type="scientific">Ornithinimicrobium cerasi</name>
    <dbReference type="NCBI Taxonomy" id="2248773"/>
    <lineage>
        <taxon>Bacteria</taxon>
        <taxon>Bacillati</taxon>
        <taxon>Actinomycetota</taxon>
        <taxon>Actinomycetes</taxon>
        <taxon>Micrococcales</taxon>
        <taxon>Ornithinimicrobiaceae</taxon>
        <taxon>Ornithinimicrobium</taxon>
    </lineage>
</organism>
<feature type="binding site" evidence="9">
    <location>
        <position position="163"/>
    </location>
    <ligand>
        <name>NAD(+)</name>
        <dbReference type="ChEBI" id="CHEBI:57540"/>
    </ligand>
</feature>
<comment type="caution">
    <text evidence="9">Lacks conserved residue(s) required for the propagation of feature annotation.</text>
</comment>
<dbReference type="Proteomes" id="UP000219688">
    <property type="component" value="Unassembled WGS sequence"/>
</dbReference>
<dbReference type="InterPro" id="IPR017438">
    <property type="entry name" value="ATP-NAD_kinase_N"/>
</dbReference>
<evidence type="ECO:0000256" key="1">
    <source>
        <dbReference type="ARBA" id="ARBA00022490"/>
    </source>
</evidence>
<keyword evidence="5 9" id="KW-0067">ATP-binding</keyword>
<dbReference type="NCBIfam" id="NF002892">
    <property type="entry name" value="PRK03372.1"/>
    <property type="match status" value="1"/>
</dbReference>
<dbReference type="PANTHER" id="PTHR20275">
    <property type="entry name" value="NAD KINASE"/>
    <property type="match status" value="1"/>
</dbReference>
<proteinExistence type="inferred from homology"/>
<comment type="catalytic activity">
    <reaction evidence="8 9">
        <text>NAD(+) + ATP = ADP + NADP(+) + H(+)</text>
        <dbReference type="Rhea" id="RHEA:18629"/>
        <dbReference type="ChEBI" id="CHEBI:15378"/>
        <dbReference type="ChEBI" id="CHEBI:30616"/>
        <dbReference type="ChEBI" id="CHEBI:57540"/>
        <dbReference type="ChEBI" id="CHEBI:58349"/>
        <dbReference type="ChEBI" id="CHEBI:456216"/>
        <dbReference type="EC" id="2.7.1.23"/>
    </reaction>
</comment>
<dbReference type="InterPro" id="IPR016064">
    <property type="entry name" value="NAD/diacylglycerol_kinase_sf"/>
</dbReference>
<dbReference type="InterPro" id="IPR002504">
    <property type="entry name" value="NADK"/>
</dbReference>
<dbReference type="Gene3D" id="2.60.200.30">
    <property type="entry name" value="Probable inorganic polyphosphate/atp-NAD kinase, domain 2"/>
    <property type="match status" value="1"/>
</dbReference>
<gene>
    <name evidence="9" type="primary">nadK</name>
    <name evidence="10" type="ORF">SAMN05421879_103294</name>
</gene>
<dbReference type="HAMAP" id="MF_00361">
    <property type="entry name" value="NAD_kinase"/>
    <property type="match status" value="1"/>
</dbReference>
<name>A0A285VKQ6_9MICO</name>
<feature type="binding site" evidence="9">
    <location>
        <begin position="152"/>
        <end position="153"/>
    </location>
    <ligand>
        <name>NAD(+)</name>
        <dbReference type="ChEBI" id="CHEBI:57540"/>
    </ligand>
</feature>
<dbReference type="RefSeq" id="WP_097187616.1">
    <property type="nucleotide sequence ID" value="NZ_OBQK01000003.1"/>
</dbReference>
<evidence type="ECO:0000256" key="5">
    <source>
        <dbReference type="ARBA" id="ARBA00022840"/>
    </source>
</evidence>
<dbReference type="PANTHER" id="PTHR20275:SF0">
    <property type="entry name" value="NAD KINASE"/>
    <property type="match status" value="1"/>
</dbReference>
<dbReference type="GO" id="GO:0046872">
    <property type="term" value="F:metal ion binding"/>
    <property type="evidence" value="ECO:0007669"/>
    <property type="project" value="UniProtKB-UniRule"/>
</dbReference>
<keyword evidence="1 9" id="KW-0963">Cytoplasm</keyword>
<dbReference type="EMBL" id="OBQK01000003">
    <property type="protein sequence ID" value="SOC54670.1"/>
    <property type="molecule type" value="Genomic_DNA"/>
</dbReference>
<keyword evidence="7 9" id="KW-0520">NAD</keyword>
<evidence type="ECO:0000256" key="8">
    <source>
        <dbReference type="ARBA" id="ARBA00047925"/>
    </source>
</evidence>
<dbReference type="GO" id="GO:0006741">
    <property type="term" value="P:NADP+ biosynthetic process"/>
    <property type="evidence" value="ECO:0007669"/>
    <property type="project" value="UniProtKB-UniRule"/>
</dbReference>
<keyword evidence="2 9" id="KW-0808">Transferase</keyword>
<comment type="subcellular location">
    <subcellularLocation>
        <location evidence="9">Cytoplasm</location>
    </subcellularLocation>
</comment>
<evidence type="ECO:0000256" key="4">
    <source>
        <dbReference type="ARBA" id="ARBA00022777"/>
    </source>
</evidence>
<sequence>MTRRIMLVTHPTRPDAPDLAGTFAERLEAHGIEVELVPEGEPTHEVLSAGRVVTHNKSPVPPHVDATGCELVVVFGGDGTILRGAEIARPAGTPLLGVNLGRVGFLAEAERDDVDAVVGRIVTRDYHLERRMTLEVDVVHEGRVISSNWALNEASVEKSARERMLEVAVEVDGRPLSTWGCDGVVVSTPTGSTAYAFSGGGPVVWPDVEAILLVPISAHALFARPLVLGPDTRLAVEVVPHSYVDGVMWCDGRRTVELPAGARIEVRRSETPVLLVRLTEAPFTDRLVAKFGLPVTGWRGPVGGGRALADLGTDTVAHRDSDRSGEHVEGRA</sequence>
<dbReference type="EC" id="2.7.1.23" evidence="9"/>